<dbReference type="SMART" id="SM00228">
    <property type="entry name" value="PDZ"/>
    <property type="match status" value="1"/>
</dbReference>
<dbReference type="SUPFAM" id="SSF50156">
    <property type="entry name" value="PDZ domain-like"/>
    <property type="match status" value="1"/>
</dbReference>
<keyword evidence="2 4" id="KW-0863">Zinc-finger</keyword>
<dbReference type="InterPro" id="IPR049548">
    <property type="entry name" value="Sina-like_RING"/>
</dbReference>
<dbReference type="GO" id="GO:0031624">
    <property type="term" value="F:ubiquitin conjugating enzyme binding"/>
    <property type="evidence" value="ECO:0007669"/>
    <property type="project" value="TreeGrafter"/>
</dbReference>
<evidence type="ECO:0000259" key="6">
    <source>
        <dbReference type="PROSITE" id="PS50106"/>
    </source>
</evidence>
<evidence type="ECO:0000313" key="7">
    <source>
        <dbReference type="Proteomes" id="UP000504615"/>
    </source>
</evidence>
<feature type="domain" description="PDZ" evidence="6">
    <location>
        <begin position="36"/>
        <end position="110"/>
    </location>
</feature>
<dbReference type="GO" id="GO:0008270">
    <property type="term" value="F:zinc ion binding"/>
    <property type="evidence" value="ECO:0007669"/>
    <property type="project" value="UniProtKB-KW"/>
</dbReference>
<dbReference type="GO" id="GO:0061630">
    <property type="term" value="F:ubiquitin protein ligase activity"/>
    <property type="evidence" value="ECO:0007669"/>
    <property type="project" value="TreeGrafter"/>
</dbReference>
<dbReference type="PANTHER" id="PTHR45877">
    <property type="entry name" value="E3 UBIQUITIN-PROTEIN LIGASE SIAH2"/>
    <property type="match status" value="1"/>
</dbReference>
<organism evidence="7 8">
    <name type="scientific">Pogonomyrmex barbatus</name>
    <name type="common">red harvester ant</name>
    <dbReference type="NCBI Taxonomy" id="144034"/>
    <lineage>
        <taxon>Eukaryota</taxon>
        <taxon>Metazoa</taxon>
        <taxon>Ecdysozoa</taxon>
        <taxon>Arthropoda</taxon>
        <taxon>Hexapoda</taxon>
        <taxon>Insecta</taxon>
        <taxon>Pterygota</taxon>
        <taxon>Neoptera</taxon>
        <taxon>Endopterygota</taxon>
        <taxon>Hymenoptera</taxon>
        <taxon>Apocrita</taxon>
        <taxon>Aculeata</taxon>
        <taxon>Formicoidea</taxon>
        <taxon>Formicidae</taxon>
        <taxon>Myrmicinae</taxon>
        <taxon>Pogonomyrmex</taxon>
    </lineage>
</organism>
<dbReference type="InterPro" id="IPR001841">
    <property type="entry name" value="Znf_RING"/>
</dbReference>
<keyword evidence="1" id="KW-0479">Metal-binding</keyword>
<dbReference type="AlphaFoldDB" id="A0A6I9WSA9"/>
<dbReference type="OrthoDB" id="10009200at2759"/>
<dbReference type="Pfam" id="PF17820">
    <property type="entry name" value="PDZ_6"/>
    <property type="match status" value="1"/>
</dbReference>
<dbReference type="InterPro" id="IPR013083">
    <property type="entry name" value="Znf_RING/FYVE/PHD"/>
</dbReference>
<protein>
    <submittedName>
        <fullName evidence="8">Uncharacterized protein LOC105432839</fullName>
    </submittedName>
</protein>
<dbReference type="Gene3D" id="2.30.42.10">
    <property type="match status" value="1"/>
</dbReference>
<evidence type="ECO:0000256" key="4">
    <source>
        <dbReference type="PROSITE-ProRule" id="PRU00175"/>
    </source>
</evidence>
<evidence type="ECO:0000256" key="2">
    <source>
        <dbReference type="ARBA" id="ARBA00022771"/>
    </source>
</evidence>
<accession>A0A6I9WSA9</accession>
<dbReference type="GO" id="GO:0005737">
    <property type="term" value="C:cytoplasm"/>
    <property type="evidence" value="ECO:0007669"/>
    <property type="project" value="TreeGrafter"/>
</dbReference>
<dbReference type="PROSITE" id="PS50089">
    <property type="entry name" value="ZF_RING_2"/>
    <property type="match status" value="1"/>
</dbReference>
<dbReference type="PROSITE" id="PS50106">
    <property type="entry name" value="PDZ"/>
    <property type="match status" value="1"/>
</dbReference>
<evidence type="ECO:0000256" key="1">
    <source>
        <dbReference type="ARBA" id="ARBA00022723"/>
    </source>
</evidence>
<gene>
    <name evidence="8" type="primary">LOC105432839</name>
</gene>
<proteinExistence type="predicted"/>
<keyword evidence="3" id="KW-0862">Zinc</keyword>
<dbReference type="KEGG" id="pbar:105432839"/>
<dbReference type="CDD" id="cd16571">
    <property type="entry name" value="RING-HC_SIAHs"/>
    <property type="match status" value="1"/>
</dbReference>
<dbReference type="PANTHER" id="PTHR45877:SF2">
    <property type="entry name" value="E3 UBIQUITIN-PROTEIN LIGASE SINA-RELATED"/>
    <property type="match status" value="1"/>
</dbReference>
<dbReference type="InterPro" id="IPR004162">
    <property type="entry name" value="SINA-like_animal"/>
</dbReference>
<evidence type="ECO:0000256" key="3">
    <source>
        <dbReference type="ARBA" id="ARBA00022833"/>
    </source>
</evidence>
<dbReference type="GO" id="GO:0043161">
    <property type="term" value="P:proteasome-mediated ubiquitin-dependent protein catabolic process"/>
    <property type="evidence" value="ECO:0007669"/>
    <property type="project" value="TreeGrafter"/>
</dbReference>
<dbReference type="InterPro" id="IPR041489">
    <property type="entry name" value="PDZ_6"/>
</dbReference>
<dbReference type="Pfam" id="PF21362">
    <property type="entry name" value="Sina_RING"/>
    <property type="match status" value="1"/>
</dbReference>
<keyword evidence="7" id="KW-1185">Reference proteome</keyword>
<dbReference type="Proteomes" id="UP000504615">
    <property type="component" value="Unplaced"/>
</dbReference>
<dbReference type="Gene3D" id="3.30.40.10">
    <property type="entry name" value="Zinc/RING finger domain, C3HC4 (zinc finger)"/>
    <property type="match status" value="1"/>
</dbReference>
<dbReference type="GeneID" id="105432839"/>
<dbReference type="InterPro" id="IPR001478">
    <property type="entry name" value="PDZ"/>
</dbReference>
<feature type="domain" description="RING-type" evidence="5">
    <location>
        <begin position="162"/>
        <end position="197"/>
    </location>
</feature>
<sequence length="524" mass="58311">MPHFSCSEVLTEAAGVKIITSLPKEDMNSHSPGKMVLKMRKVHAGSCMHGKSCGFHLTKSKWDPYPWVGYVEDNSPADLAGLRSGDCLLGIDDTDLLGLKIKDIAILIRNKENTQDLTFFIWRYTHQEEEQNDTGLALKGPLPNVAKNLANALSGTVHALECPICLESATPPVSQCVHGHILCVVCRPKTSRCPVCRVRLGQGRCLLADKLHRVLRDTFNVNNDETINKTASGHYNLRGQLFGKKSSKRQETSIANQSKNNCAMLKPRQFLLARLLLGGREKAASADNLTKVSEISEEAVTIPDGATNINSLRVRLSLNDRTKSASTGELSRDSKARINDSSSRIVEASTMDFSQQSLSLPQTPRWGGSTDSISCVQLTCPFLQSCKEVVTCDSLLEHIRTHAIPQVHFYSGNARIPFPLPFGHEALYIFHHGNNIFFFQCKDEMAWMTYPPRMTHSNSRWEWTLHAWGDNDTDVQLRKPVASLEDSAILSSQYIASLPNTLLLKAIDIQISEYRAHDRLDTMS</sequence>
<reference evidence="8" key="1">
    <citation type="submission" date="2025-08" db="UniProtKB">
        <authorList>
            <consortium name="RefSeq"/>
        </authorList>
    </citation>
    <scope>IDENTIFICATION</scope>
</reference>
<dbReference type="RefSeq" id="XP_011646105.1">
    <property type="nucleotide sequence ID" value="XM_011647803.2"/>
</dbReference>
<name>A0A6I9WSA9_9HYME</name>
<evidence type="ECO:0000259" key="5">
    <source>
        <dbReference type="PROSITE" id="PS50089"/>
    </source>
</evidence>
<dbReference type="InterPro" id="IPR036034">
    <property type="entry name" value="PDZ_sf"/>
</dbReference>
<dbReference type="SUPFAM" id="SSF57850">
    <property type="entry name" value="RING/U-box"/>
    <property type="match status" value="1"/>
</dbReference>
<evidence type="ECO:0000313" key="8">
    <source>
        <dbReference type="RefSeq" id="XP_011646105.1"/>
    </source>
</evidence>